<organism evidence="3 4">
    <name type="scientific">Lachnellula occidentalis</name>
    <dbReference type="NCBI Taxonomy" id="215460"/>
    <lineage>
        <taxon>Eukaryota</taxon>
        <taxon>Fungi</taxon>
        <taxon>Dikarya</taxon>
        <taxon>Ascomycota</taxon>
        <taxon>Pezizomycotina</taxon>
        <taxon>Leotiomycetes</taxon>
        <taxon>Helotiales</taxon>
        <taxon>Lachnaceae</taxon>
        <taxon>Lachnellula</taxon>
    </lineage>
</organism>
<feature type="chain" id="PRO_5034604758" description="Chitin-binding type-4 domain-containing protein" evidence="2">
    <location>
        <begin position="19"/>
        <end position="288"/>
    </location>
</feature>
<dbReference type="PANTHER" id="PTHR36182:SF2">
    <property type="entry name" value="LYTIC POLYSACCHARIDE MONOOXYGENASE"/>
    <property type="match status" value="1"/>
</dbReference>
<evidence type="ECO:0008006" key="5">
    <source>
        <dbReference type="Google" id="ProtNLM"/>
    </source>
</evidence>
<keyword evidence="2" id="KW-0732">Signal</keyword>
<dbReference type="Proteomes" id="UP000443090">
    <property type="component" value="Unassembled WGS sequence"/>
</dbReference>
<sequence length="288" mass="29002">MHFTTSTVVLGFAVLGSSHMIMNTPIPYGKSSINNSPLNATGTDFPCKQRAGVYDAEGASNSMALGSTQPLKFTGGATHGGGSCQISITYDKEPSKSSKFKVIHSIIGGCPIQGVAGNNGESADSPDPSVYSFKIPSTLPTGDATLAWTWFNKIGNREMYMNCAPVTLTGGSAKRDEEALEGHNATQLVQRDQAAFDALPDMFTANINGVAGCGTAQSADTIFPDPGDSVESLGGSTKTDAKPPTSCGSSSGSPTGASSAAAAPSSVPAVSTAAPGGGVFAGQPAPAA</sequence>
<feature type="region of interest" description="Disordered" evidence="1">
    <location>
        <begin position="222"/>
        <end position="288"/>
    </location>
</feature>
<reference evidence="3 4" key="1">
    <citation type="submission" date="2018-05" db="EMBL/GenBank/DDBJ databases">
        <title>Genome sequencing and assembly of the regulated plant pathogen Lachnellula willkommii and related sister species for the development of diagnostic species identification markers.</title>
        <authorList>
            <person name="Giroux E."/>
            <person name="Bilodeau G."/>
        </authorList>
    </citation>
    <scope>NUCLEOTIDE SEQUENCE [LARGE SCALE GENOMIC DNA]</scope>
    <source>
        <strain evidence="3 4">CBS 160.35</strain>
    </source>
</reference>
<name>A0A8H8RAJ5_9HELO</name>
<dbReference type="EMBL" id="QGMI01002123">
    <property type="protein sequence ID" value="TVY31620.1"/>
    <property type="molecule type" value="Genomic_DNA"/>
</dbReference>
<keyword evidence="4" id="KW-1185">Reference proteome</keyword>
<evidence type="ECO:0000256" key="2">
    <source>
        <dbReference type="SAM" id="SignalP"/>
    </source>
</evidence>
<proteinExistence type="predicted"/>
<feature type="non-terminal residue" evidence="3">
    <location>
        <position position="288"/>
    </location>
</feature>
<dbReference type="PANTHER" id="PTHR36182">
    <property type="entry name" value="PROTEIN, PUTATIVE (AFU_ORTHOLOGUE AFUA_6G10930)-RELATED"/>
    <property type="match status" value="1"/>
</dbReference>
<feature type="compositionally biased region" description="Low complexity" evidence="1">
    <location>
        <begin position="243"/>
        <end position="274"/>
    </location>
</feature>
<accession>A0A8H8RAJ5</accession>
<evidence type="ECO:0000313" key="3">
    <source>
        <dbReference type="EMBL" id="TVY31620.1"/>
    </source>
</evidence>
<gene>
    <name evidence="3" type="ORF">LOCC1_G008484</name>
</gene>
<protein>
    <recommendedName>
        <fullName evidence="5">Chitin-binding type-4 domain-containing protein</fullName>
    </recommendedName>
</protein>
<feature type="signal peptide" evidence="2">
    <location>
        <begin position="1"/>
        <end position="18"/>
    </location>
</feature>
<evidence type="ECO:0000313" key="4">
    <source>
        <dbReference type="Proteomes" id="UP000443090"/>
    </source>
</evidence>
<dbReference type="AlphaFoldDB" id="A0A8H8RAJ5"/>
<comment type="caution">
    <text evidence="3">The sequence shown here is derived from an EMBL/GenBank/DDBJ whole genome shotgun (WGS) entry which is preliminary data.</text>
</comment>
<dbReference type="OrthoDB" id="2342176at2759"/>
<dbReference type="Gene3D" id="2.70.50.70">
    <property type="match status" value="1"/>
</dbReference>
<evidence type="ECO:0000256" key="1">
    <source>
        <dbReference type="SAM" id="MobiDB-lite"/>
    </source>
</evidence>